<keyword evidence="2" id="KW-1185">Reference proteome</keyword>
<dbReference type="Proteomes" id="UP000824469">
    <property type="component" value="Unassembled WGS sequence"/>
</dbReference>
<feature type="non-terminal residue" evidence="1">
    <location>
        <position position="1"/>
    </location>
</feature>
<name>A0AA38BWC5_TAXCH</name>
<evidence type="ECO:0000313" key="1">
    <source>
        <dbReference type="EMBL" id="KAH9290012.1"/>
    </source>
</evidence>
<dbReference type="EMBL" id="JAHRHJ020003813">
    <property type="protein sequence ID" value="KAH9290012.1"/>
    <property type="molecule type" value="Genomic_DNA"/>
</dbReference>
<reference evidence="1 2" key="1">
    <citation type="journal article" date="2021" name="Nat. Plants">
        <title>The Taxus genome provides insights into paclitaxel biosynthesis.</title>
        <authorList>
            <person name="Xiong X."/>
            <person name="Gou J."/>
            <person name="Liao Q."/>
            <person name="Li Y."/>
            <person name="Zhou Q."/>
            <person name="Bi G."/>
            <person name="Li C."/>
            <person name="Du R."/>
            <person name="Wang X."/>
            <person name="Sun T."/>
            <person name="Guo L."/>
            <person name="Liang H."/>
            <person name="Lu P."/>
            <person name="Wu Y."/>
            <person name="Zhang Z."/>
            <person name="Ro D.K."/>
            <person name="Shang Y."/>
            <person name="Huang S."/>
            <person name="Yan J."/>
        </authorList>
    </citation>
    <scope>NUCLEOTIDE SEQUENCE [LARGE SCALE GENOMIC DNA]</scope>
    <source>
        <strain evidence="1">Ta-2019</strain>
    </source>
</reference>
<accession>A0AA38BWC5</accession>
<evidence type="ECO:0000313" key="2">
    <source>
        <dbReference type="Proteomes" id="UP000824469"/>
    </source>
</evidence>
<gene>
    <name evidence="1" type="ORF">KI387_034129</name>
</gene>
<organism evidence="1 2">
    <name type="scientific">Taxus chinensis</name>
    <name type="common">Chinese yew</name>
    <name type="synonym">Taxus wallichiana var. chinensis</name>
    <dbReference type="NCBI Taxonomy" id="29808"/>
    <lineage>
        <taxon>Eukaryota</taxon>
        <taxon>Viridiplantae</taxon>
        <taxon>Streptophyta</taxon>
        <taxon>Embryophyta</taxon>
        <taxon>Tracheophyta</taxon>
        <taxon>Spermatophyta</taxon>
        <taxon>Pinopsida</taxon>
        <taxon>Pinidae</taxon>
        <taxon>Conifers II</taxon>
        <taxon>Cupressales</taxon>
        <taxon>Taxaceae</taxon>
        <taxon>Taxus</taxon>
    </lineage>
</organism>
<protein>
    <submittedName>
        <fullName evidence="1">Uncharacterized protein</fullName>
    </submittedName>
</protein>
<comment type="caution">
    <text evidence="1">The sequence shown here is derived from an EMBL/GenBank/DDBJ whole genome shotgun (WGS) entry which is preliminary data.</text>
</comment>
<proteinExistence type="predicted"/>
<dbReference type="AlphaFoldDB" id="A0AA38BWC5"/>
<sequence length="88" mass="10056">RSMEPPQTVSMVRFGDALNKARYYQNHLTTVGIDVPSYVEYRAQQESSEWTISKTHSLGSTWGHQAHGQGLGRGYEFSEARRAIRRLD</sequence>